<evidence type="ECO:0000256" key="4">
    <source>
        <dbReference type="ARBA" id="ARBA00022679"/>
    </source>
</evidence>
<accession>A0A1F8DUV1</accession>
<comment type="similarity">
    <text evidence="1 6">Belongs to the methyltransferase superfamily. RsmH family.</text>
</comment>
<evidence type="ECO:0000256" key="5">
    <source>
        <dbReference type="ARBA" id="ARBA00022691"/>
    </source>
</evidence>
<comment type="function">
    <text evidence="6">Specifically methylates the N4 position of cytidine in position 1402 (C1402) of 16S rRNA.</text>
</comment>
<feature type="binding site" evidence="6">
    <location>
        <position position="69"/>
    </location>
    <ligand>
        <name>S-adenosyl-L-methionine</name>
        <dbReference type="ChEBI" id="CHEBI:59789"/>
    </ligand>
</feature>
<evidence type="ECO:0000256" key="2">
    <source>
        <dbReference type="ARBA" id="ARBA00022552"/>
    </source>
</evidence>
<dbReference type="Pfam" id="PF01795">
    <property type="entry name" value="Methyltransf_5"/>
    <property type="match status" value="1"/>
</dbReference>
<dbReference type="STRING" id="1802557.A3A20_01445"/>
<organism evidence="7 8">
    <name type="scientific">Candidatus Wolfebacteria bacterium RIFCSPLOWO2_01_FULL_45_19</name>
    <dbReference type="NCBI Taxonomy" id="1802557"/>
    <lineage>
        <taxon>Bacteria</taxon>
        <taxon>Candidatus Wolfeibacteriota</taxon>
    </lineage>
</organism>
<evidence type="ECO:0000313" key="8">
    <source>
        <dbReference type="Proteomes" id="UP000178946"/>
    </source>
</evidence>
<dbReference type="PANTHER" id="PTHR11265">
    <property type="entry name" value="S-ADENOSYL-METHYLTRANSFERASE MRAW"/>
    <property type="match status" value="1"/>
</dbReference>
<comment type="catalytic activity">
    <reaction evidence="6">
        <text>cytidine(1402) in 16S rRNA + S-adenosyl-L-methionine = N(4)-methylcytidine(1402) in 16S rRNA + S-adenosyl-L-homocysteine + H(+)</text>
        <dbReference type="Rhea" id="RHEA:42928"/>
        <dbReference type="Rhea" id="RHEA-COMP:10286"/>
        <dbReference type="Rhea" id="RHEA-COMP:10287"/>
        <dbReference type="ChEBI" id="CHEBI:15378"/>
        <dbReference type="ChEBI" id="CHEBI:57856"/>
        <dbReference type="ChEBI" id="CHEBI:59789"/>
        <dbReference type="ChEBI" id="CHEBI:74506"/>
        <dbReference type="ChEBI" id="CHEBI:82748"/>
        <dbReference type="EC" id="2.1.1.199"/>
    </reaction>
</comment>
<feature type="binding site" evidence="6">
    <location>
        <position position="50"/>
    </location>
    <ligand>
        <name>S-adenosyl-L-methionine</name>
        <dbReference type="ChEBI" id="CHEBI:59789"/>
    </ligand>
</feature>
<reference evidence="7 8" key="1">
    <citation type="journal article" date="2016" name="Nat. Commun.">
        <title>Thousands of microbial genomes shed light on interconnected biogeochemical processes in an aquifer system.</title>
        <authorList>
            <person name="Anantharaman K."/>
            <person name="Brown C.T."/>
            <person name="Hug L.A."/>
            <person name="Sharon I."/>
            <person name="Castelle C.J."/>
            <person name="Probst A.J."/>
            <person name="Thomas B.C."/>
            <person name="Singh A."/>
            <person name="Wilkins M.J."/>
            <person name="Karaoz U."/>
            <person name="Brodie E.L."/>
            <person name="Williams K.H."/>
            <person name="Hubbard S.S."/>
            <person name="Banfield J.F."/>
        </authorList>
    </citation>
    <scope>NUCLEOTIDE SEQUENCE [LARGE SCALE GENOMIC DNA]</scope>
</reference>
<dbReference type="PANTHER" id="PTHR11265:SF0">
    <property type="entry name" value="12S RRNA N4-METHYLCYTIDINE METHYLTRANSFERASE"/>
    <property type="match status" value="1"/>
</dbReference>
<proteinExistence type="inferred from homology"/>
<dbReference type="Proteomes" id="UP000178946">
    <property type="component" value="Unassembled WGS sequence"/>
</dbReference>
<protein>
    <recommendedName>
        <fullName evidence="6">Ribosomal RNA small subunit methyltransferase H</fullName>
        <ecNumber evidence="6">2.1.1.199</ecNumber>
    </recommendedName>
    <alternativeName>
        <fullName evidence="6">16S rRNA m(4)C1402 methyltransferase</fullName>
    </alternativeName>
    <alternativeName>
        <fullName evidence="6">rRNA (cytosine-N(4)-)-methyltransferase RsmH</fullName>
    </alternativeName>
</protein>
<dbReference type="EC" id="2.1.1.199" evidence="6"/>
<name>A0A1F8DUV1_9BACT</name>
<dbReference type="InterPro" id="IPR002903">
    <property type="entry name" value="RsmH"/>
</dbReference>
<dbReference type="EMBL" id="MGIR01000001">
    <property type="protein sequence ID" value="OGM91588.1"/>
    <property type="molecule type" value="Genomic_DNA"/>
</dbReference>
<evidence type="ECO:0000313" key="7">
    <source>
        <dbReference type="EMBL" id="OGM91588.1"/>
    </source>
</evidence>
<gene>
    <name evidence="6" type="primary">rsmH</name>
    <name evidence="7" type="ORF">A3A20_01445</name>
</gene>
<comment type="subcellular location">
    <subcellularLocation>
        <location evidence="6">Cytoplasm</location>
    </subcellularLocation>
</comment>
<dbReference type="GO" id="GO:0071424">
    <property type="term" value="F:rRNA (cytosine-N4-)-methyltransferase activity"/>
    <property type="evidence" value="ECO:0007669"/>
    <property type="project" value="UniProtKB-UniRule"/>
</dbReference>
<dbReference type="HAMAP" id="MF_01007">
    <property type="entry name" value="16SrRNA_methyltr_H"/>
    <property type="match status" value="1"/>
</dbReference>
<feature type="binding site" evidence="6">
    <location>
        <position position="90"/>
    </location>
    <ligand>
        <name>S-adenosyl-L-methionine</name>
        <dbReference type="ChEBI" id="CHEBI:59789"/>
    </ligand>
</feature>
<dbReference type="NCBIfam" id="TIGR00006">
    <property type="entry name" value="16S rRNA (cytosine(1402)-N(4))-methyltransferase RsmH"/>
    <property type="match status" value="1"/>
</dbReference>
<comment type="caution">
    <text evidence="7">The sequence shown here is derived from an EMBL/GenBank/DDBJ whole genome shotgun (WGS) entry which is preliminary data.</text>
</comment>
<evidence type="ECO:0000256" key="1">
    <source>
        <dbReference type="ARBA" id="ARBA00010396"/>
    </source>
</evidence>
<sequence>MHVPVLLNKAIELLDPKPGEFFIDGTFGNGGHAAAIVEKIFPGGKLLGIDWDKKVIANGKNVILVNDNYKNIPMILKEKKLGKADGLLLDLGMSSDQLESAGWRTGRGFSFKKDEPLDMRYGDDSVTAAEVVNTFGEDALVEIFKKYGEERYARRIAEKIVEQRKKSRIITTFQLSRIVEDVYRHRSGRSYSERPPYAAEPSGCRLGRSRIHPATKIFQALRIYVNNELENLDKILDALPLVLKQEGRAVVISFHSLEDRIVKNKFKEMSAQNILKILTKKPVTPDDVEVAANPRSRSAKLRAAQLL</sequence>
<dbReference type="SUPFAM" id="SSF53335">
    <property type="entry name" value="S-adenosyl-L-methionine-dependent methyltransferases"/>
    <property type="match status" value="1"/>
</dbReference>
<dbReference type="Gene3D" id="1.10.150.170">
    <property type="entry name" value="Putative methyltransferase TM0872, insert domain"/>
    <property type="match status" value="1"/>
</dbReference>
<dbReference type="GO" id="GO:0005737">
    <property type="term" value="C:cytoplasm"/>
    <property type="evidence" value="ECO:0007669"/>
    <property type="project" value="UniProtKB-SubCell"/>
</dbReference>
<dbReference type="SUPFAM" id="SSF81799">
    <property type="entry name" value="Putative methyltransferase TM0872, insert domain"/>
    <property type="match status" value="1"/>
</dbReference>
<dbReference type="InterPro" id="IPR029063">
    <property type="entry name" value="SAM-dependent_MTases_sf"/>
</dbReference>
<feature type="binding site" evidence="6">
    <location>
        <begin position="30"/>
        <end position="32"/>
    </location>
    <ligand>
        <name>S-adenosyl-L-methionine</name>
        <dbReference type="ChEBI" id="CHEBI:59789"/>
    </ligand>
</feature>
<evidence type="ECO:0000256" key="3">
    <source>
        <dbReference type="ARBA" id="ARBA00022603"/>
    </source>
</evidence>
<dbReference type="GO" id="GO:0070475">
    <property type="term" value="P:rRNA base methylation"/>
    <property type="evidence" value="ECO:0007669"/>
    <property type="project" value="UniProtKB-UniRule"/>
</dbReference>
<evidence type="ECO:0000256" key="6">
    <source>
        <dbReference type="HAMAP-Rule" id="MF_01007"/>
    </source>
</evidence>
<keyword evidence="5 6" id="KW-0949">S-adenosyl-L-methionine</keyword>
<keyword evidence="2 6" id="KW-0698">rRNA processing</keyword>
<dbReference type="PIRSF" id="PIRSF004486">
    <property type="entry name" value="MraW"/>
    <property type="match status" value="1"/>
</dbReference>
<keyword evidence="3 6" id="KW-0489">Methyltransferase</keyword>
<dbReference type="Gene3D" id="3.40.50.150">
    <property type="entry name" value="Vaccinia Virus protein VP39"/>
    <property type="match status" value="1"/>
</dbReference>
<feature type="binding site" evidence="6">
    <location>
        <position position="97"/>
    </location>
    <ligand>
        <name>S-adenosyl-L-methionine</name>
        <dbReference type="ChEBI" id="CHEBI:59789"/>
    </ligand>
</feature>
<keyword evidence="6" id="KW-0963">Cytoplasm</keyword>
<dbReference type="AlphaFoldDB" id="A0A1F8DUV1"/>
<keyword evidence="4 6" id="KW-0808">Transferase</keyword>
<dbReference type="InterPro" id="IPR023397">
    <property type="entry name" value="SAM-dep_MeTrfase_MraW_recog"/>
</dbReference>